<reference evidence="2 3" key="1">
    <citation type="submission" date="2020-10" db="EMBL/GenBank/DDBJ databases">
        <title>Wide distribution of Phycisphaera-like planctomycetes from WD2101 soil group in peatlands and genome analysis of the first cultivated representative.</title>
        <authorList>
            <person name="Dedysh S.N."/>
            <person name="Beletsky A.V."/>
            <person name="Ivanova A."/>
            <person name="Kulichevskaya I.S."/>
            <person name="Suzina N.E."/>
            <person name="Philippov D.A."/>
            <person name="Rakitin A.L."/>
            <person name="Mardanov A.V."/>
            <person name="Ravin N.V."/>
        </authorList>
    </citation>
    <scope>NUCLEOTIDE SEQUENCE [LARGE SCALE GENOMIC DNA]</scope>
    <source>
        <strain evidence="2 3">M1803</strain>
    </source>
</reference>
<dbReference type="AlphaFoldDB" id="A0A7M2WR47"/>
<gene>
    <name evidence="2" type="ORF">IPV69_15145</name>
</gene>
<feature type="region of interest" description="Disordered" evidence="1">
    <location>
        <begin position="64"/>
        <end position="129"/>
    </location>
</feature>
<dbReference type="Proteomes" id="UP000593765">
    <property type="component" value="Chromosome"/>
</dbReference>
<name>A0A7M2WR47_9BACT</name>
<evidence type="ECO:0000313" key="3">
    <source>
        <dbReference type="Proteomes" id="UP000593765"/>
    </source>
</evidence>
<organism evidence="2 3">
    <name type="scientific">Humisphaera borealis</name>
    <dbReference type="NCBI Taxonomy" id="2807512"/>
    <lineage>
        <taxon>Bacteria</taxon>
        <taxon>Pseudomonadati</taxon>
        <taxon>Planctomycetota</taxon>
        <taxon>Phycisphaerae</taxon>
        <taxon>Tepidisphaerales</taxon>
        <taxon>Tepidisphaeraceae</taxon>
        <taxon>Humisphaera</taxon>
    </lineage>
</organism>
<dbReference type="EMBL" id="CP063458">
    <property type="protein sequence ID" value="QOV87622.1"/>
    <property type="molecule type" value="Genomic_DNA"/>
</dbReference>
<keyword evidence="3" id="KW-1185">Reference proteome</keyword>
<proteinExistence type="predicted"/>
<evidence type="ECO:0000256" key="1">
    <source>
        <dbReference type="SAM" id="MobiDB-lite"/>
    </source>
</evidence>
<protein>
    <submittedName>
        <fullName evidence="2">Uncharacterized protein</fullName>
    </submittedName>
</protein>
<feature type="region of interest" description="Disordered" evidence="1">
    <location>
        <begin position="1"/>
        <end position="30"/>
    </location>
</feature>
<feature type="compositionally biased region" description="Basic residues" evidence="1">
    <location>
        <begin position="100"/>
        <end position="109"/>
    </location>
</feature>
<dbReference type="RefSeq" id="WP_206290530.1">
    <property type="nucleotide sequence ID" value="NZ_CP063458.1"/>
</dbReference>
<sequence>MKERKKIPKQKVSTSRKGDPQAASRGASVARARAELGDAIDRRLNLDIEAMELALLARAIGVSTSQMRASEDCQPGGARSVDASGRAAGEGGRVSLKLSQKLRRRRGGSRARSPLVVVSEPDPLRWDDA</sequence>
<accession>A0A7M2WR47</accession>
<evidence type="ECO:0000313" key="2">
    <source>
        <dbReference type="EMBL" id="QOV87622.1"/>
    </source>
</evidence>
<dbReference type="KEGG" id="hbs:IPV69_15145"/>